<feature type="transmembrane region" description="Helical" evidence="19">
    <location>
        <begin position="54"/>
        <end position="73"/>
    </location>
</feature>
<dbReference type="Gene3D" id="1.10.287.3610">
    <property type="match status" value="1"/>
</dbReference>
<keyword evidence="10 19" id="KW-1133">Transmembrane helix</keyword>
<dbReference type="Proteomes" id="UP000199642">
    <property type="component" value="Unassembled WGS sequence"/>
</dbReference>
<dbReference type="GO" id="GO:0046872">
    <property type="term" value="F:metal ion binding"/>
    <property type="evidence" value="ECO:0007669"/>
    <property type="project" value="UniProtKB-KW"/>
</dbReference>
<evidence type="ECO:0000256" key="15">
    <source>
        <dbReference type="PIRSR" id="PIRSR600829-1"/>
    </source>
</evidence>
<feature type="active site" description="Proton acceptor" evidence="15">
    <location>
        <position position="67"/>
    </location>
</feature>
<comment type="cofactor">
    <cofactor evidence="18">
        <name>Mg(2+)</name>
        <dbReference type="ChEBI" id="CHEBI:18420"/>
    </cofactor>
    <text evidence="18">Mn(2+), Zn(2+), Cd(2+) and Co(2+) support activity to lesser extents.</text>
</comment>
<evidence type="ECO:0000256" key="19">
    <source>
        <dbReference type="SAM" id="Phobius"/>
    </source>
</evidence>
<keyword evidence="6 19" id="KW-0812">Transmembrane</keyword>
<keyword evidence="11" id="KW-0443">Lipid metabolism</keyword>
<evidence type="ECO:0000256" key="6">
    <source>
        <dbReference type="ARBA" id="ARBA00022692"/>
    </source>
</evidence>
<sequence length="119" mass="13375">MSNFILGRIKSIYFALKGFFWLIRNENSIITQSIFALGFTILGFYLEINRMEWALQILAIGFVLAIESLNTAVEKVCDFIHPDYNGKIGLIKDISSGAVAFAVFTAILIACLIYIPYLL</sequence>
<reference evidence="21" key="1">
    <citation type="submission" date="2016-10" db="EMBL/GenBank/DDBJ databases">
        <authorList>
            <person name="Varghese N."/>
            <person name="Submissions S."/>
        </authorList>
    </citation>
    <scope>NUCLEOTIDE SEQUENCE [LARGE SCALE GENOMIC DNA]</scope>
    <source>
        <strain evidence="21">DSM 19315</strain>
    </source>
</reference>
<dbReference type="PANTHER" id="PTHR34299">
    <property type="entry name" value="DIACYLGLYCEROL KINASE"/>
    <property type="match status" value="1"/>
</dbReference>
<evidence type="ECO:0000256" key="17">
    <source>
        <dbReference type="PIRSR" id="PIRSR600829-3"/>
    </source>
</evidence>
<feature type="binding site" evidence="17">
    <location>
        <position position="74"/>
    </location>
    <ligand>
        <name>ATP</name>
        <dbReference type="ChEBI" id="CHEBI:30616"/>
    </ligand>
</feature>
<feature type="binding site" evidence="17">
    <location>
        <begin position="92"/>
        <end position="93"/>
    </location>
    <ligand>
        <name>ATP</name>
        <dbReference type="ChEBI" id="CHEBI:30616"/>
    </ligand>
</feature>
<comment type="similarity">
    <text evidence="2">Belongs to the bacterial diacylglycerol kinase family.</text>
</comment>
<dbReference type="Pfam" id="PF01219">
    <property type="entry name" value="DAGK_prokar"/>
    <property type="match status" value="1"/>
</dbReference>
<evidence type="ECO:0000256" key="14">
    <source>
        <dbReference type="ARBA" id="ARBA00023264"/>
    </source>
</evidence>
<keyword evidence="3" id="KW-1003">Cell membrane</keyword>
<evidence type="ECO:0000256" key="5">
    <source>
        <dbReference type="ARBA" id="ARBA00022679"/>
    </source>
</evidence>
<gene>
    <name evidence="20" type="ORF">SAMN04487988_11366</name>
</gene>
<dbReference type="GO" id="GO:0008654">
    <property type="term" value="P:phospholipid biosynthetic process"/>
    <property type="evidence" value="ECO:0007669"/>
    <property type="project" value="UniProtKB-KW"/>
</dbReference>
<comment type="subcellular location">
    <subcellularLocation>
        <location evidence="1">Cell membrane</location>
        <topology evidence="1">Multi-pass membrane protein</topology>
    </subcellularLocation>
</comment>
<evidence type="ECO:0000256" key="10">
    <source>
        <dbReference type="ARBA" id="ARBA00022989"/>
    </source>
</evidence>
<dbReference type="InterPro" id="IPR036945">
    <property type="entry name" value="DAGK_sf"/>
</dbReference>
<evidence type="ECO:0000256" key="3">
    <source>
        <dbReference type="ARBA" id="ARBA00022475"/>
    </source>
</evidence>
<keyword evidence="21" id="KW-1185">Reference proteome</keyword>
<accession>A0A1I2WN29</accession>
<feature type="binding site" evidence="17">
    <location>
        <position position="26"/>
    </location>
    <ligand>
        <name>ATP</name>
        <dbReference type="ChEBI" id="CHEBI:30616"/>
    </ligand>
</feature>
<evidence type="ECO:0000256" key="2">
    <source>
        <dbReference type="ARBA" id="ARBA00005967"/>
    </source>
</evidence>
<evidence type="ECO:0000256" key="18">
    <source>
        <dbReference type="PIRSR" id="PIRSR600829-4"/>
    </source>
</evidence>
<keyword evidence="18" id="KW-0460">Magnesium</keyword>
<keyword evidence="4" id="KW-0444">Lipid biosynthesis</keyword>
<feature type="binding site" evidence="18">
    <location>
        <position position="74"/>
    </location>
    <ligand>
        <name>a divalent metal cation</name>
        <dbReference type="ChEBI" id="CHEBI:60240"/>
    </ligand>
</feature>
<feature type="binding site" evidence="16">
    <location>
        <position position="67"/>
    </location>
    <ligand>
        <name>substrate</name>
    </ligand>
</feature>
<dbReference type="OrthoDB" id="1493837at2"/>
<feature type="transmembrane region" description="Helical" evidence="19">
    <location>
        <begin position="29"/>
        <end position="48"/>
    </location>
</feature>
<dbReference type="GO" id="GO:0016301">
    <property type="term" value="F:kinase activity"/>
    <property type="evidence" value="ECO:0007669"/>
    <property type="project" value="UniProtKB-KW"/>
</dbReference>
<keyword evidence="18" id="KW-0479">Metal-binding</keyword>
<feature type="transmembrane region" description="Helical" evidence="19">
    <location>
        <begin position="94"/>
        <end position="117"/>
    </location>
</feature>
<evidence type="ECO:0000313" key="20">
    <source>
        <dbReference type="EMBL" id="SFH02109.1"/>
    </source>
</evidence>
<dbReference type="GO" id="GO:0005886">
    <property type="term" value="C:plasma membrane"/>
    <property type="evidence" value="ECO:0007669"/>
    <property type="project" value="UniProtKB-SubCell"/>
</dbReference>
<dbReference type="CDD" id="cd14265">
    <property type="entry name" value="UDPK_IM_like"/>
    <property type="match status" value="1"/>
</dbReference>
<evidence type="ECO:0000256" key="11">
    <source>
        <dbReference type="ARBA" id="ARBA00023098"/>
    </source>
</evidence>
<evidence type="ECO:0000256" key="1">
    <source>
        <dbReference type="ARBA" id="ARBA00004651"/>
    </source>
</evidence>
<keyword evidence="7 17" id="KW-0547">Nucleotide-binding</keyword>
<dbReference type="PANTHER" id="PTHR34299:SF1">
    <property type="entry name" value="DIACYLGLYCEROL KINASE"/>
    <property type="match status" value="1"/>
</dbReference>
<evidence type="ECO:0000313" key="21">
    <source>
        <dbReference type="Proteomes" id="UP000199642"/>
    </source>
</evidence>
<keyword evidence="9 17" id="KW-0067">ATP-binding</keyword>
<dbReference type="InterPro" id="IPR000829">
    <property type="entry name" value="DAGK"/>
</dbReference>
<feature type="binding site" evidence="18">
    <location>
        <position position="26"/>
    </location>
    <ligand>
        <name>a divalent metal cation</name>
        <dbReference type="ChEBI" id="CHEBI:60240"/>
    </ligand>
</feature>
<feature type="binding site" evidence="16">
    <location>
        <position position="96"/>
    </location>
    <ligand>
        <name>substrate</name>
    </ligand>
</feature>
<evidence type="ECO:0000256" key="7">
    <source>
        <dbReference type="ARBA" id="ARBA00022741"/>
    </source>
</evidence>
<evidence type="ECO:0000256" key="8">
    <source>
        <dbReference type="ARBA" id="ARBA00022777"/>
    </source>
</evidence>
<evidence type="ECO:0000256" key="16">
    <source>
        <dbReference type="PIRSR" id="PIRSR600829-2"/>
    </source>
</evidence>
<dbReference type="RefSeq" id="WP_092793543.1">
    <property type="nucleotide sequence ID" value="NZ_FOPC01000013.1"/>
</dbReference>
<dbReference type="STRING" id="435880.SAMN04487988_11366"/>
<name>A0A1I2WN29_9BACT</name>
<dbReference type="GO" id="GO:0005524">
    <property type="term" value="F:ATP binding"/>
    <property type="evidence" value="ECO:0007669"/>
    <property type="project" value="UniProtKB-KW"/>
</dbReference>
<proteinExistence type="inferred from homology"/>
<keyword evidence="13" id="KW-0594">Phospholipid biosynthesis</keyword>
<evidence type="ECO:0000256" key="13">
    <source>
        <dbReference type="ARBA" id="ARBA00023209"/>
    </source>
</evidence>
<keyword evidence="14" id="KW-1208">Phospholipid metabolism</keyword>
<dbReference type="InterPro" id="IPR033717">
    <property type="entry name" value="UDPK"/>
</dbReference>
<protein>
    <submittedName>
        <fullName evidence="20">Diacylglycerol kinase (ATP)</fullName>
    </submittedName>
</protein>
<evidence type="ECO:0000256" key="12">
    <source>
        <dbReference type="ARBA" id="ARBA00023136"/>
    </source>
</evidence>
<dbReference type="AlphaFoldDB" id="A0A1I2WN29"/>
<evidence type="ECO:0000256" key="4">
    <source>
        <dbReference type="ARBA" id="ARBA00022516"/>
    </source>
</evidence>
<evidence type="ECO:0000256" key="9">
    <source>
        <dbReference type="ARBA" id="ARBA00022840"/>
    </source>
</evidence>
<keyword evidence="8 20" id="KW-0418">Kinase</keyword>
<dbReference type="EMBL" id="FOPC01000013">
    <property type="protein sequence ID" value="SFH02109.1"/>
    <property type="molecule type" value="Genomic_DNA"/>
</dbReference>
<keyword evidence="12 19" id="KW-0472">Membrane</keyword>
<keyword evidence="5" id="KW-0808">Transferase</keyword>
<organism evidence="20 21">
    <name type="scientific">Algoriphagus hitonicola</name>
    <dbReference type="NCBI Taxonomy" id="435880"/>
    <lineage>
        <taxon>Bacteria</taxon>
        <taxon>Pseudomonadati</taxon>
        <taxon>Bacteroidota</taxon>
        <taxon>Cytophagia</taxon>
        <taxon>Cytophagales</taxon>
        <taxon>Cyclobacteriaceae</taxon>
        <taxon>Algoriphagus</taxon>
    </lineage>
</organism>